<evidence type="ECO:0000313" key="2">
    <source>
        <dbReference type="EMBL" id="SEQ41534.1"/>
    </source>
</evidence>
<feature type="transmembrane region" description="Helical" evidence="1">
    <location>
        <begin position="89"/>
        <end position="110"/>
    </location>
</feature>
<organism evidence="2 3">
    <name type="scientific">Neolewinella agarilytica</name>
    <dbReference type="NCBI Taxonomy" id="478744"/>
    <lineage>
        <taxon>Bacteria</taxon>
        <taxon>Pseudomonadati</taxon>
        <taxon>Bacteroidota</taxon>
        <taxon>Saprospiria</taxon>
        <taxon>Saprospirales</taxon>
        <taxon>Lewinellaceae</taxon>
        <taxon>Neolewinella</taxon>
    </lineage>
</organism>
<dbReference type="AlphaFoldDB" id="A0A1H9FUH0"/>
<evidence type="ECO:0000313" key="3">
    <source>
        <dbReference type="Proteomes" id="UP000199021"/>
    </source>
</evidence>
<keyword evidence="1" id="KW-0812">Transmembrane</keyword>
<keyword evidence="3" id="KW-1185">Reference proteome</keyword>
<name>A0A1H9FUH0_9BACT</name>
<protein>
    <submittedName>
        <fullName evidence="2">Uncharacterized protein</fullName>
    </submittedName>
</protein>
<proteinExistence type="predicted"/>
<feature type="transmembrane region" description="Helical" evidence="1">
    <location>
        <begin position="116"/>
        <end position="136"/>
    </location>
</feature>
<feature type="transmembrane region" description="Helical" evidence="1">
    <location>
        <begin position="20"/>
        <end position="39"/>
    </location>
</feature>
<keyword evidence="1" id="KW-0472">Membrane</keyword>
<feature type="transmembrane region" description="Helical" evidence="1">
    <location>
        <begin position="177"/>
        <end position="197"/>
    </location>
</feature>
<feature type="transmembrane region" description="Helical" evidence="1">
    <location>
        <begin position="59"/>
        <end position="77"/>
    </location>
</feature>
<dbReference type="Proteomes" id="UP000199021">
    <property type="component" value="Unassembled WGS sequence"/>
</dbReference>
<dbReference type="InParanoid" id="A0A1H9FUH0"/>
<dbReference type="EMBL" id="FOFB01000009">
    <property type="protein sequence ID" value="SEQ41534.1"/>
    <property type="molecule type" value="Genomic_DNA"/>
</dbReference>
<reference evidence="3" key="1">
    <citation type="submission" date="2016-10" db="EMBL/GenBank/DDBJ databases">
        <authorList>
            <person name="Varghese N."/>
            <person name="Submissions S."/>
        </authorList>
    </citation>
    <scope>NUCLEOTIDE SEQUENCE [LARGE SCALE GENOMIC DNA]</scope>
    <source>
        <strain evidence="3">DSM 24740</strain>
    </source>
</reference>
<evidence type="ECO:0000256" key="1">
    <source>
        <dbReference type="SAM" id="Phobius"/>
    </source>
</evidence>
<sequence length="207" mass="23753">MPKIMSVSAPPRLPEKSFPLFPWLLGGVLLEVLILGYSYMSFDEPGEVFRHAARYSGRLSLFVYLFVFSYFALTYHNTSSRVMENVRRLVSIFCVMHFIHFGFLAMNVYLNEIPLVPYKLAGGALGYLMILLYPFFLTSIKRKAWHNIYFYYLGIVMILTYLARIKGEFVGVTAGPIHYFGMGSVLLAFVVYAYLMLGWKKKGEADV</sequence>
<gene>
    <name evidence="2" type="ORF">SAMN05444359_109106</name>
</gene>
<keyword evidence="1" id="KW-1133">Transmembrane helix</keyword>
<feature type="transmembrane region" description="Helical" evidence="1">
    <location>
        <begin position="148"/>
        <end position="165"/>
    </location>
</feature>
<accession>A0A1H9FUH0</accession>